<protein>
    <submittedName>
        <fullName evidence="1">FeoB-associated Cys-rich membrane protein</fullName>
    </submittedName>
</protein>
<dbReference type="RefSeq" id="WP_083089606.1">
    <property type="nucleotide sequence ID" value="NZ_CABMIZ010000040.1"/>
</dbReference>
<dbReference type="Pfam" id="PF12669">
    <property type="entry name" value="FeoB_associated"/>
    <property type="match status" value="1"/>
</dbReference>
<evidence type="ECO:0000313" key="1">
    <source>
        <dbReference type="EMBL" id="AYE33315.1"/>
    </source>
</evidence>
<dbReference type="Proteomes" id="UP001055437">
    <property type="component" value="Chromosome"/>
</dbReference>
<dbReference type="AlphaFoldDB" id="A0A9N7PI23"/>
<name>A0A9N7PI23_CLOSE</name>
<sequence>MEIVITVAIIGFSAYIIYKNVRKSSKGGCNCGNCSSHCPMYNDKNKGRK</sequence>
<accession>A0A9N7PI23</accession>
<reference evidence="2" key="2">
    <citation type="submission" date="2022-06" db="EMBL/GenBank/DDBJ databases">
        <authorList>
            <person name="Holder M.E."/>
            <person name="Ajami N.J."/>
            <person name="Petrosino J.F."/>
        </authorList>
    </citation>
    <scope>NUCLEOTIDE SEQUENCE</scope>
    <source>
        <strain evidence="2">RMA 8861</strain>
    </source>
</reference>
<evidence type="ECO:0000313" key="4">
    <source>
        <dbReference type="Proteomes" id="UP001055437"/>
    </source>
</evidence>
<proteinExistence type="predicted"/>
<dbReference type="GeneID" id="303559445"/>
<dbReference type="KEGG" id="csep:CP523_01980"/>
<evidence type="ECO:0000313" key="2">
    <source>
        <dbReference type="EMBL" id="USR99890.1"/>
    </source>
</evidence>
<dbReference type="EMBL" id="CP023671">
    <property type="protein sequence ID" value="AYE33315.1"/>
    <property type="molecule type" value="Genomic_DNA"/>
</dbReference>
<organism evidence="1 3">
    <name type="scientific">Clostridium septicum</name>
    <dbReference type="NCBI Taxonomy" id="1504"/>
    <lineage>
        <taxon>Bacteria</taxon>
        <taxon>Bacillati</taxon>
        <taxon>Bacillota</taxon>
        <taxon>Clostridia</taxon>
        <taxon>Eubacteriales</taxon>
        <taxon>Clostridiaceae</taxon>
        <taxon>Clostridium</taxon>
    </lineage>
</organism>
<reference evidence="1 3" key="1">
    <citation type="submission" date="2017-09" db="EMBL/GenBank/DDBJ databases">
        <authorList>
            <person name="Thomas P."/>
            <person name="Seyboldt C."/>
        </authorList>
    </citation>
    <scope>NUCLEOTIDE SEQUENCE [LARGE SCALE GENOMIC DNA]</scope>
    <source>
        <strain evidence="1 3">DSM 7534</strain>
    </source>
</reference>
<evidence type="ECO:0000313" key="3">
    <source>
        <dbReference type="Proteomes" id="UP000280586"/>
    </source>
</evidence>
<keyword evidence="4" id="KW-1185">Reference proteome</keyword>
<gene>
    <name evidence="1" type="ORF">CP523_01980</name>
    <name evidence="2" type="ORF">NH397_10300</name>
</gene>
<dbReference type="EMBL" id="CP099799">
    <property type="protein sequence ID" value="USR99890.1"/>
    <property type="molecule type" value="Genomic_DNA"/>
</dbReference>
<dbReference type="Proteomes" id="UP000280586">
    <property type="component" value="Chromosome"/>
</dbReference>